<name>A0A1Z2XR21_9FIRM</name>
<evidence type="ECO:0000313" key="2">
    <source>
        <dbReference type="EMBL" id="QQR30180.1"/>
    </source>
</evidence>
<organism evidence="2 4">
    <name type="scientific">Acutalibacter muris</name>
    <dbReference type="NCBI Taxonomy" id="1796620"/>
    <lineage>
        <taxon>Bacteria</taxon>
        <taxon>Bacillati</taxon>
        <taxon>Bacillota</taxon>
        <taxon>Clostridia</taxon>
        <taxon>Eubacteriales</taxon>
        <taxon>Acutalibacteraceae</taxon>
        <taxon>Acutalibacter</taxon>
    </lineage>
</organism>
<evidence type="ECO:0008006" key="5">
    <source>
        <dbReference type="Google" id="ProtNLM"/>
    </source>
</evidence>
<reference evidence="1" key="1">
    <citation type="journal article" date="2017" name="Genome Announc.">
        <title>High-Quality Whole-Genome Sequences of the Oligo-Mouse-Microbiota Bacterial Community.</title>
        <authorList>
            <person name="Garzetti D."/>
            <person name="Brugiroux S."/>
            <person name="Bunk B."/>
            <person name="Pukall R."/>
            <person name="McCoy K.D."/>
            <person name="Macpherson A.J."/>
            <person name="Stecher B."/>
        </authorList>
    </citation>
    <scope>NUCLEOTIDE SEQUENCE</scope>
    <source>
        <strain evidence="1">KB18</strain>
    </source>
</reference>
<sequence length="109" mass="12833">MTDKRKFDIRLSQRDFNMLERRARRCKISKSEYMRRLLNRCVPREAPPLDYYSMMNELKVIRKDLDVLAQMATATGFIDAKAIDVQLRELRKTSEKIGLAVAGEYDEDD</sequence>
<evidence type="ECO:0000313" key="1">
    <source>
        <dbReference type="EMBL" id="ASB40898.1"/>
    </source>
</evidence>
<dbReference type="Proteomes" id="UP000596035">
    <property type="component" value="Chromosome"/>
</dbReference>
<accession>A0A1Z2XR21</accession>
<evidence type="ECO:0000313" key="4">
    <source>
        <dbReference type="Proteomes" id="UP000596035"/>
    </source>
</evidence>
<dbReference type="AlphaFoldDB" id="A0A1Z2XR21"/>
<dbReference type="Pfam" id="PF21983">
    <property type="entry name" value="NikA-like"/>
    <property type="match status" value="1"/>
</dbReference>
<reference evidence="3" key="2">
    <citation type="submission" date="2017-05" db="EMBL/GenBank/DDBJ databases">
        <title>Improved OligoMM genomes.</title>
        <authorList>
            <person name="Garzetti D."/>
        </authorList>
    </citation>
    <scope>NUCLEOTIDE SEQUENCE [LARGE SCALE GENOMIC DNA]</scope>
    <source>
        <strain evidence="3">KB18</strain>
    </source>
</reference>
<dbReference type="Proteomes" id="UP000196710">
    <property type="component" value="Chromosome"/>
</dbReference>
<gene>
    <name evidence="1" type="ORF">ADH66_09660</name>
    <name evidence="2" type="ORF">I5Q82_19700</name>
</gene>
<dbReference type="RefSeq" id="WP_066541337.1">
    <property type="nucleotide sequence ID" value="NZ_CP021422.1"/>
</dbReference>
<dbReference type="KEGG" id="amur:ADH66_09660"/>
<dbReference type="EMBL" id="CP021422">
    <property type="protein sequence ID" value="ASB40898.1"/>
    <property type="molecule type" value="Genomic_DNA"/>
</dbReference>
<dbReference type="InterPro" id="IPR053842">
    <property type="entry name" value="NikA-like"/>
</dbReference>
<reference evidence="2 4" key="3">
    <citation type="submission" date="2020-11" db="EMBL/GenBank/DDBJ databases">
        <title>Closed and high quality bacterial genomes of the OMM12 community.</title>
        <authorList>
            <person name="Marbouty M."/>
            <person name="Lamy-Besnier Q."/>
            <person name="Debarbieux L."/>
            <person name="Koszul R."/>
        </authorList>
    </citation>
    <scope>NUCLEOTIDE SEQUENCE [LARGE SCALE GENOMIC DNA]</scope>
    <source>
        <strain evidence="2 4">KB18</strain>
    </source>
</reference>
<dbReference type="EMBL" id="CP065321">
    <property type="protein sequence ID" value="QQR30180.1"/>
    <property type="molecule type" value="Genomic_DNA"/>
</dbReference>
<proteinExistence type="predicted"/>
<keyword evidence="3" id="KW-1185">Reference proteome</keyword>
<evidence type="ECO:0000313" key="3">
    <source>
        <dbReference type="Proteomes" id="UP000196710"/>
    </source>
</evidence>
<protein>
    <recommendedName>
        <fullName evidence="5">Ribbon-helix-helix protein CopG domain-containing protein</fullName>
    </recommendedName>
</protein>